<keyword evidence="1" id="KW-0732">Signal</keyword>
<name>A0ABW5QRR7_9BACL</name>
<dbReference type="InterPro" id="IPR050490">
    <property type="entry name" value="Bact_solute-bd_prot1"/>
</dbReference>
<dbReference type="EMBL" id="JBHUMY010000001">
    <property type="protein sequence ID" value="MFD2658658.1"/>
    <property type="molecule type" value="Genomic_DNA"/>
</dbReference>
<evidence type="ECO:0000313" key="2">
    <source>
        <dbReference type="EMBL" id="MFD2658658.1"/>
    </source>
</evidence>
<protein>
    <submittedName>
        <fullName evidence="2">Extracellular solute-binding protein</fullName>
    </submittedName>
</protein>
<sequence>MLNRLATTKAKAKKRPFQRASVLLSSALAVCMLSACSAEGAAEPNAASTQSAAGTDKPAAAATLQIEVYERGEAPAGTSVTDNYLTRYAQKNFGDPNGIKLEYVPVPRSEDVQKLNVMMASGEVPDIIFTYDENLVYNYAQQGGLQELDQLLEEHGANLTAFLGEETLAYGVFEGKQYAIPAKRVNVGKYATFIRQDWLDKLGLPAPQTTEEVYETLKAFKENNPGGVDSVIPFGFSLTPSSYEPVVWGLSEQISEEQRVTETHQLGSRDYPTLLPGHKDAVRFLNKLYHEGLMSLDFALDKDEKKLNQDIQTGKVGMFGADGLEPLQEVYGNLQTNVPGASLSAIDPFTNSTGQHYKPLYKPAGMYIIIPKESKHAAEAIRYLDWMAQPDVMLAMQNGEEGVHYKMEQGIPVRIDSEQTNKDLFNTGDMVIISNGRDFGDEELNKTASLIALPEQYRELGSKVLDIMVADGVSPVRFDKPLESQIKYGTMLQEKYDELIARSILAKPDQFDATYDRLLADMMKSGGDAILKERQELYEAMKSQ</sequence>
<dbReference type="RefSeq" id="WP_379268408.1">
    <property type="nucleotide sequence ID" value="NZ_JBHUGT010000025.1"/>
</dbReference>
<accession>A0ABW5QRR7</accession>
<organism evidence="2 3">
    <name type="scientific">Paenibacillus thailandensis</name>
    <dbReference type="NCBI Taxonomy" id="393250"/>
    <lineage>
        <taxon>Bacteria</taxon>
        <taxon>Bacillati</taxon>
        <taxon>Bacillota</taxon>
        <taxon>Bacilli</taxon>
        <taxon>Bacillales</taxon>
        <taxon>Paenibacillaceae</taxon>
        <taxon>Paenibacillus</taxon>
    </lineage>
</organism>
<feature type="chain" id="PRO_5047187884" evidence="1">
    <location>
        <begin position="38"/>
        <end position="544"/>
    </location>
</feature>
<reference evidence="3" key="1">
    <citation type="journal article" date="2019" name="Int. J. Syst. Evol. Microbiol.">
        <title>The Global Catalogue of Microorganisms (GCM) 10K type strain sequencing project: providing services to taxonomists for standard genome sequencing and annotation.</title>
        <authorList>
            <consortium name="The Broad Institute Genomics Platform"/>
            <consortium name="The Broad Institute Genome Sequencing Center for Infectious Disease"/>
            <person name="Wu L."/>
            <person name="Ma J."/>
        </authorList>
    </citation>
    <scope>NUCLEOTIDE SEQUENCE [LARGE SCALE GENOMIC DNA]</scope>
    <source>
        <strain evidence="3">TISTR 1827</strain>
    </source>
</reference>
<dbReference type="Gene3D" id="3.40.190.10">
    <property type="entry name" value="Periplasmic binding protein-like II"/>
    <property type="match status" value="2"/>
</dbReference>
<dbReference type="PANTHER" id="PTHR43649">
    <property type="entry name" value="ARABINOSE-BINDING PROTEIN-RELATED"/>
    <property type="match status" value="1"/>
</dbReference>
<dbReference type="Pfam" id="PF01547">
    <property type="entry name" value="SBP_bac_1"/>
    <property type="match status" value="1"/>
</dbReference>
<evidence type="ECO:0000256" key="1">
    <source>
        <dbReference type="SAM" id="SignalP"/>
    </source>
</evidence>
<dbReference type="SUPFAM" id="SSF53850">
    <property type="entry name" value="Periplasmic binding protein-like II"/>
    <property type="match status" value="1"/>
</dbReference>
<evidence type="ECO:0000313" key="3">
    <source>
        <dbReference type="Proteomes" id="UP001597493"/>
    </source>
</evidence>
<keyword evidence="3" id="KW-1185">Reference proteome</keyword>
<gene>
    <name evidence="2" type="ORF">ACFSW5_00080</name>
</gene>
<feature type="signal peptide" evidence="1">
    <location>
        <begin position="1"/>
        <end position="37"/>
    </location>
</feature>
<proteinExistence type="predicted"/>
<dbReference type="InterPro" id="IPR006059">
    <property type="entry name" value="SBP"/>
</dbReference>
<dbReference type="PANTHER" id="PTHR43649:SF12">
    <property type="entry name" value="DIACETYLCHITOBIOSE BINDING PROTEIN DASA"/>
    <property type="match status" value="1"/>
</dbReference>
<dbReference type="Proteomes" id="UP001597493">
    <property type="component" value="Unassembled WGS sequence"/>
</dbReference>
<comment type="caution">
    <text evidence="2">The sequence shown here is derived from an EMBL/GenBank/DDBJ whole genome shotgun (WGS) entry which is preliminary data.</text>
</comment>